<evidence type="ECO:0000313" key="2">
    <source>
        <dbReference type="EMBL" id="CAD8420403.1"/>
    </source>
</evidence>
<feature type="region of interest" description="Disordered" evidence="1">
    <location>
        <begin position="1"/>
        <end position="26"/>
    </location>
</feature>
<gene>
    <name evidence="2" type="ORF">PINE0816_LOCUS16554</name>
</gene>
<protein>
    <submittedName>
        <fullName evidence="2">Uncharacterized protein</fullName>
    </submittedName>
</protein>
<reference evidence="2" key="1">
    <citation type="submission" date="2021-01" db="EMBL/GenBank/DDBJ databases">
        <authorList>
            <person name="Corre E."/>
            <person name="Pelletier E."/>
            <person name="Niang G."/>
            <person name="Scheremetjew M."/>
            <person name="Finn R."/>
            <person name="Kale V."/>
            <person name="Holt S."/>
            <person name="Cochrane G."/>
            <person name="Meng A."/>
            <person name="Brown T."/>
            <person name="Cohen L."/>
        </authorList>
    </citation>
    <scope>NUCLEOTIDE SEQUENCE</scope>
    <source>
        <strain evidence="2">CCAP1064/1</strain>
    </source>
</reference>
<sequence>MDKIDGAHAPKTIRSGNNNSAPTQVDMASSFAALQVGGSSGAANIGSATATTEEARQNQPTALTLSLASGGHNLEASQALSKVQARAAMVVEAIQHGTFENQRRSTGWIEFLKAGGVRENELETTDTNLKVSAAAIRNGEQQKEREEANGKDPQ</sequence>
<organism evidence="2">
    <name type="scientific">Proboscia inermis</name>
    <dbReference type="NCBI Taxonomy" id="420281"/>
    <lineage>
        <taxon>Eukaryota</taxon>
        <taxon>Sar</taxon>
        <taxon>Stramenopiles</taxon>
        <taxon>Ochrophyta</taxon>
        <taxon>Bacillariophyta</taxon>
        <taxon>Coscinodiscophyceae</taxon>
        <taxon>Rhizosoleniophycidae</taxon>
        <taxon>Rhizosoleniales</taxon>
        <taxon>Rhizosoleniaceae</taxon>
        <taxon>Proboscia</taxon>
    </lineage>
</organism>
<feature type="compositionally biased region" description="Polar residues" evidence="1">
    <location>
        <begin position="14"/>
        <end position="26"/>
    </location>
</feature>
<accession>A0A7S0CF98</accession>
<name>A0A7S0CF98_9STRA</name>
<dbReference type="AlphaFoldDB" id="A0A7S0CF98"/>
<proteinExistence type="predicted"/>
<evidence type="ECO:0000256" key="1">
    <source>
        <dbReference type="SAM" id="MobiDB-lite"/>
    </source>
</evidence>
<dbReference type="EMBL" id="HBEL01035274">
    <property type="protein sequence ID" value="CAD8420403.1"/>
    <property type="molecule type" value="Transcribed_RNA"/>
</dbReference>